<reference evidence="1" key="2">
    <citation type="submission" date="2020-08" db="EMBL/GenBank/DDBJ databases">
        <title>Genomic evolution and epidemiology of Klebsiella pneumoniae from a major hospital in Beijing, China, over a fifteen-year period: dissemination of known and novel high-risk clones.</title>
        <authorList>
            <person name="Palmieri M."/>
        </authorList>
    </citation>
    <scope>NUCLEOTIDE SEQUENCE</scope>
    <source>
        <strain evidence="1">K7050</strain>
    </source>
</reference>
<evidence type="ECO:0000313" key="3">
    <source>
        <dbReference type="Proteomes" id="UP000217648"/>
    </source>
</evidence>
<dbReference type="EMBL" id="NXHG01000001">
    <property type="protein sequence ID" value="PCM63701.1"/>
    <property type="molecule type" value="Genomic_DNA"/>
</dbReference>
<proteinExistence type="predicted"/>
<dbReference type="EMBL" id="JACNQW010000002">
    <property type="protein sequence ID" value="MBC5044446.1"/>
    <property type="molecule type" value="Genomic_DNA"/>
</dbReference>
<dbReference type="AlphaFoldDB" id="A0A2A5MSS5"/>
<evidence type="ECO:0000313" key="2">
    <source>
        <dbReference type="EMBL" id="PCM63701.1"/>
    </source>
</evidence>
<comment type="caution">
    <text evidence="2">The sequence shown here is derived from an EMBL/GenBank/DDBJ whole genome shotgun (WGS) entry which is preliminary data.</text>
</comment>
<dbReference type="RefSeq" id="WP_032425929.1">
    <property type="nucleotide sequence ID" value="NZ_AOGO01000009.1"/>
</dbReference>
<protein>
    <submittedName>
        <fullName evidence="2">Formate--tetrahydrofolate ligase</fullName>
    </submittedName>
</protein>
<sequence>MPKSSPNVFTLCGFPAANGGEGFRETGKHSTVQCKKITNIAWQKHQTIN</sequence>
<organism evidence="2 3">
    <name type="scientific">Klebsiella quasipneumoniae</name>
    <dbReference type="NCBI Taxonomy" id="1463165"/>
    <lineage>
        <taxon>Bacteria</taxon>
        <taxon>Pseudomonadati</taxon>
        <taxon>Pseudomonadota</taxon>
        <taxon>Gammaproteobacteria</taxon>
        <taxon>Enterobacterales</taxon>
        <taxon>Enterobacteriaceae</taxon>
        <taxon>Klebsiella/Raoultella group</taxon>
        <taxon>Klebsiella</taxon>
        <taxon>Klebsiella pneumoniae complex</taxon>
    </lineage>
</organism>
<gene>
    <name evidence="2" type="ORF">CP911_03005</name>
    <name evidence="1" type="ORF">H8L09_03555</name>
</gene>
<accession>A0A2A5MSS5</accession>
<name>A0A2A5MSS5_9ENTR</name>
<reference evidence="2 3" key="1">
    <citation type="submission" date="2017-09" db="EMBL/GenBank/DDBJ databases">
        <title>Mdr eskape-Ghana.</title>
        <authorList>
            <person name="Agyepong N."/>
            <person name="Janice J."/>
            <person name="Samuelsen O."/>
            <person name="Owusu-Ofori A."/>
            <person name="Sundsfjord A."/>
            <person name="Essack S."/>
            <person name="Pedersen T."/>
        </authorList>
    </citation>
    <scope>NUCLEOTIDE SEQUENCE [LARGE SCALE GENOMIC DNA]</scope>
    <source>
        <strain evidence="2 3">46</strain>
    </source>
</reference>
<dbReference type="GO" id="GO:0016874">
    <property type="term" value="F:ligase activity"/>
    <property type="evidence" value="ECO:0007669"/>
    <property type="project" value="UniProtKB-KW"/>
</dbReference>
<dbReference type="Proteomes" id="UP000646540">
    <property type="component" value="Unassembled WGS sequence"/>
</dbReference>
<keyword evidence="2" id="KW-0436">Ligase</keyword>
<dbReference type="KEGG" id="kqu:AVR78_20940"/>
<evidence type="ECO:0000313" key="1">
    <source>
        <dbReference type="EMBL" id="MBC5044446.1"/>
    </source>
</evidence>
<dbReference type="Proteomes" id="UP000217648">
    <property type="component" value="Unassembled WGS sequence"/>
</dbReference>